<name>A0A199VHU4_ANACO</name>
<proteinExistence type="predicted"/>
<dbReference type="Proteomes" id="UP000092600">
    <property type="component" value="Unassembled WGS sequence"/>
</dbReference>
<dbReference type="EMBL" id="LSRQ01001800">
    <property type="protein sequence ID" value="OAY76451.1"/>
    <property type="molecule type" value="Genomic_DNA"/>
</dbReference>
<feature type="region of interest" description="Disordered" evidence="1">
    <location>
        <begin position="1"/>
        <end position="24"/>
    </location>
</feature>
<dbReference type="GO" id="GO:0009507">
    <property type="term" value="C:chloroplast"/>
    <property type="evidence" value="ECO:0007669"/>
    <property type="project" value="TreeGrafter"/>
</dbReference>
<sequence length="181" mass="18938">MATLSSPPCSLHPTLRRALSPPPLSLSLLPSLRLPRRGALSSSPPRARRPLLGSRRVATRAVAEEEAAAAAEVAEEEGASSSADQGVSVPVSPSDMLTMFFKAEGTLDESSIPAVTKALEVIEGISDLSVQVAEVIASVELTKQTTVQATGVASNLVEIIQGSGFRLQTLSLSFKDEEDAM</sequence>
<accession>A0A199VHU4</accession>
<dbReference type="AlphaFoldDB" id="A0A199VHU4"/>
<organism evidence="2 3">
    <name type="scientific">Ananas comosus</name>
    <name type="common">Pineapple</name>
    <name type="synonym">Ananas ananas</name>
    <dbReference type="NCBI Taxonomy" id="4615"/>
    <lineage>
        <taxon>Eukaryota</taxon>
        <taxon>Viridiplantae</taxon>
        <taxon>Streptophyta</taxon>
        <taxon>Embryophyta</taxon>
        <taxon>Tracheophyta</taxon>
        <taxon>Spermatophyta</taxon>
        <taxon>Magnoliopsida</taxon>
        <taxon>Liliopsida</taxon>
        <taxon>Poales</taxon>
        <taxon>Bromeliaceae</taxon>
        <taxon>Bromelioideae</taxon>
        <taxon>Ananas</taxon>
    </lineage>
</organism>
<evidence type="ECO:0000313" key="3">
    <source>
        <dbReference type="Proteomes" id="UP000092600"/>
    </source>
</evidence>
<evidence type="ECO:0000313" key="2">
    <source>
        <dbReference type="EMBL" id="OAY76451.1"/>
    </source>
</evidence>
<dbReference type="PANTHER" id="PTHR35756:SF1">
    <property type="entry name" value="OS05G0337400 PROTEIN"/>
    <property type="match status" value="1"/>
</dbReference>
<dbReference type="PANTHER" id="PTHR35756">
    <property type="entry name" value="OS05G0337400 PROTEIN"/>
    <property type="match status" value="1"/>
</dbReference>
<evidence type="ECO:0000256" key="1">
    <source>
        <dbReference type="SAM" id="MobiDB-lite"/>
    </source>
</evidence>
<comment type="caution">
    <text evidence="2">The sequence shown here is derived from an EMBL/GenBank/DDBJ whole genome shotgun (WGS) entry which is preliminary data.</text>
</comment>
<gene>
    <name evidence="2" type="ORF">ACMD2_18839</name>
</gene>
<dbReference type="STRING" id="4615.A0A199VHU4"/>
<protein>
    <submittedName>
        <fullName evidence="2">Uncharacterized protein</fullName>
    </submittedName>
</protein>
<reference evidence="2 3" key="1">
    <citation type="journal article" date="2016" name="DNA Res.">
        <title>The draft genome of MD-2 pineapple using hybrid error correction of long reads.</title>
        <authorList>
            <person name="Redwan R.M."/>
            <person name="Saidin A."/>
            <person name="Kumar S.V."/>
        </authorList>
    </citation>
    <scope>NUCLEOTIDE SEQUENCE [LARGE SCALE GENOMIC DNA]</scope>
    <source>
        <strain evidence="3">cv. MD2</strain>
        <tissue evidence="2">Leaf</tissue>
    </source>
</reference>